<evidence type="ECO:0000256" key="3">
    <source>
        <dbReference type="ARBA" id="ARBA00022679"/>
    </source>
</evidence>
<dbReference type="Pfam" id="PF01053">
    <property type="entry name" value="Cys_Met_Meta_PP"/>
    <property type="match status" value="1"/>
</dbReference>
<dbReference type="GO" id="GO:0030170">
    <property type="term" value="F:pyridoxal phosphate binding"/>
    <property type="evidence" value="ECO:0007669"/>
    <property type="project" value="InterPro"/>
</dbReference>
<dbReference type="OrthoDB" id="3512640at2759"/>
<comment type="caution">
    <text evidence="7">The sequence shown here is derived from an EMBL/GenBank/DDBJ whole genome shotgun (WGS) entry which is preliminary data.</text>
</comment>
<proteinExistence type="inferred from homology"/>
<dbReference type="GO" id="GO:0005737">
    <property type="term" value="C:cytoplasm"/>
    <property type="evidence" value="ECO:0007669"/>
    <property type="project" value="TreeGrafter"/>
</dbReference>
<evidence type="ECO:0000256" key="2">
    <source>
        <dbReference type="ARBA" id="ARBA00009077"/>
    </source>
</evidence>
<evidence type="ECO:0000256" key="1">
    <source>
        <dbReference type="ARBA" id="ARBA00001933"/>
    </source>
</evidence>
<dbReference type="Gene3D" id="3.40.640.10">
    <property type="entry name" value="Type I PLP-dependent aspartate aminotransferase-like (Major domain)"/>
    <property type="match status" value="1"/>
</dbReference>
<dbReference type="InterPro" id="IPR015424">
    <property type="entry name" value="PyrdxlP-dep_Trfase"/>
</dbReference>
<dbReference type="GO" id="GO:0071269">
    <property type="term" value="P:L-homocysteine biosynthetic process"/>
    <property type="evidence" value="ECO:0007669"/>
    <property type="project" value="TreeGrafter"/>
</dbReference>
<accession>A0A8H4RHT8</accession>
<dbReference type="InterPro" id="IPR015421">
    <property type="entry name" value="PyrdxlP-dep_Trfase_major"/>
</dbReference>
<evidence type="ECO:0000256" key="6">
    <source>
        <dbReference type="RuleBase" id="RU362118"/>
    </source>
</evidence>
<name>A0A8H4RHT8_9HELO</name>
<keyword evidence="3" id="KW-0808">Transferase</keyword>
<dbReference type="Proteomes" id="UP000566819">
    <property type="component" value="Unassembled WGS sequence"/>
</dbReference>
<keyword evidence="4 5" id="KW-0663">Pyridoxal phosphate</keyword>
<dbReference type="PANTHER" id="PTHR43797:SF2">
    <property type="entry name" value="HOMOCYSTEINE_CYSTEINE SYNTHASE"/>
    <property type="match status" value="1"/>
</dbReference>
<dbReference type="GO" id="GO:0019346">
    <property type="term" value="P:transsulfuration"/>
    <property type="evidence" value="ECO:0007669"/>
    <property type="project" value="InterPro"/>
</dbReference>
<dbReference type="EMBL" id="JAAMPI010000747">
    <property type="protein sequence ID" value="KAF4628899.1"/>
    <property type="molecule type" value="Genomic_DNA"/>
</dbReference>
<dbReference type="GO" id="GO:0004124">
    <property type="term" value="F:cysteine synthase activity"/>
    <property type="evidence" value="ECO:0007669"/>
    <property type="project" value="TreeGrafter"/>
</dbReference>
<evidence type="ECO:0000256" key="5">
    <source>
        <dbReference type="PIRSR" id="PIRSR001434-2"/>
    </source>
</evidence>
<gene>
    <name evidence="7" type="ORF">G7Y89_g9249</name>
</gene>
<dbReference type="InterPro" id="IPR015422">
    <property type="entry name" value="PyrdxlP-dep_Trfase_small"/>
</dbReference>
<comment type="similarity">
    <text evidence="2 6">Belongs to the trans-sulfuration enzymes family.</text>
</comment>
<dbReference type="InterPro" id="IPR006235">
    <property type="entry name" value="OAc-hSer/O-AcSer_sulfhydrylase"/>
</dbReference>
<dbReference type="InterPro" id="IPR000277">
    <property type="entry name" value="Cys/Met-Metab_PyrdxlP-dep_enz"/>
</dbReference>
<evidence type="ECO:0008006" key="9">
    <source>
        <dbReference type="Google" id="ProtNLM"/>
    </source>
</evidence>
<dbReference type="GO" id="GO:0006535">
    <property type="term" value="P:cysteine biosynthetic process from serine"/>
    <property type="evidence" value="ECO:0007669"/>
    <property type="project" value="TreeGrafter"/>
</dbReference>
<dbReference type="GO" id="GO:0003961">
    <property type="term" value="F:O-acetylhomoserine aminocarboxypropyltransferase activity"/>
    <property type="evidence" value="ECO:0007669"/>
    <property type="project" value="TreeGrafter"/>
</dbReference>
<reference evidence="7 8" key="1">
    <citation type="submission" date="2020-03" db="EMBL/GenBank/DDBJ databases">
        <title>Draft Genome Sequence of Cudoniella acicularis.</title>
        <authorList>
            <person name="Buettner E."/>
            <person name="Kellner H."/>
        </authorList>
    </citation>
    <scope>NUCLEOTIDE SEQUENCE [LARGE SCALE GENOMIC DNA]</scope>
    <source>
        <strain evidence="7 8">DSM 108380</strain>
    </source>
</reference>
<keyword evidence="8" id="KW-1185">Reference proteome</keyword>
<dbReference type="FunFam" id="3.40.640.10:FF:000046">
    <property type="entry name" value="Cystathionine gamma-lyase"/>
    <property type="match status" value="1"/>
</dbReference>
<feature type="modified residue" description="N6-(pyridoxal phosphate)lysine" evidence="5">
    <location>
        <position position="232"/>
    </location>
</feature>
<comment type="cofactor">
    <cofactor evidence="1 6">
        <name>pyridoxal 5'-phosphate</name>
        <dbReference type="ChEBI" id="CHEBI:597326"/>
    </cofactor>
</comment>
<protein>
    <recommendedName>
        <fullName evidence="9">O-acetylhomoserine (Thiol)-lyase</fullName>
    </recommendedName>
</protein>
<evidence type="ECO:0000313" key="8">
    <source>
        <dbReference type="Proteomes" id="UP000566819"/>
    </source>
</evidence>
<evidence type="ECO:0000256" key="4">
    <source>
        <dbReference type="ARBA" id="ARBA00022898"/>
    </source>
</evidence>
<dbReference type="SUPFAM" id="SSF53383">
    <property type="entry name" value="PLP-dependent transferases"/>
    <property type="match status" value="1"/>
</dbReference>
<organism evidence="7 8">
    <name type="scientific">Cudoniella acicularis</name>
    <dbReference type="NCBI Taxonomy" id="354080"/>
    <lineage>
        <taxon>Eukaryota</taxon>
        <taxon>Fungi</taxon>
        <taxon>Dikarya</taxon>
        <taxon>Ascomycota</taxon>
        <taxon>Pezizomycotina</taxon>
        <taxon>Leotiomycetes</taxon>
        <taxon>Helotiales</taxon>
        <taxon>Tricladiaceae</taxon>
        <taxon>Cudoniella</taxon>
    </lineage>
</organism>
<evidence type="ECO:0000313" key="7">
    <source>
        <dbReference type="EMBL" id="KAF4628899.1"/>
    </source>
</evidence>
<dbReference type="Gene3D" id="3.90.1150.10">
    <property type="entry name" value="Aspartate Aminotransferase, domain 1"/>
    <property type="match status" value="1"/>
</dbReference>
<dbReference type="PANTHER" id="PTHR43797">
    <property type="entry name" value="HOMOCYSTEINE/CYSTEINE SYNTHASE"/>
    <property type="match status" value="1"/>
</dbReference>
<sequence>MAISNGHSNEDSNDHSIHKIVGGKTNWHFDTLQVHAGLEDSPAYGQTTLPIYNSGSFKFKSAADADDAFTVAGSEKYIYSRIGNPTEAGFEKRMAALEDGTDALAFTSGAAAVMAVIMSLARAGDNVIVSIFTHAGTYHQFGVILPQLGIEARFCDTNDLDRVEQLIDGKTKFIFTESIGNPKFSIADLEQLAATAHRVKIPLLVDATFTAGGYFCQPGKWGADIVIHSSSKWIGGHGTTLGGVVIETGRSDWQTNAERFPQLHGMRPGREGIESNLHKTVGNRAYIGFLRMEILRDTGACISPYAAQQMFIGVETLSLRCERQAKNTAMLAHWLRAHPRINWVRYLGFEDHPYHQLAVKYLQRGFGTVLSFGMQSAEGLRVVDAFKLISNTTNVGDCKTVVGHHWSTSHRSCTKEENERMGVFEDLFRLSLGIEAVEDIIADFEQAFERVPALSLIPGALAS</sequence>
<dbReference type="AlphaFoldDB" id="A0A8H4RHT8"/>
<dbReference type="PIRSF" id="PIRSF001434">
    <property type="entry name" value="CGS"/>
    <property type="match status" value="1"/>
</dbReference>